<reference evidence="1" key="2">
    <citation type="journal article" date="2015" name="Data Brief">
        <title>Shoot transcriptome of the giant reed, Arundo donax.</title>
        <authorList>
            <person name="Barrero R.A."/>
            <person name="Guerrero F.D."/>
            <person name="Moolhuijzen P."/>
            <person name="Goolsby J.A."/>
            <person name="Tidwell J."/>
            <person name="Bellgard S.E."/>
            <person name="Bellgard M.I."/>
        </authorList>
    </citation>
    <scope>NUCLEOTIDE SEQUENCE</scope>
    <source>
        <tissue evidence="1">Shoot tissue taken approximately 20 cm above the soil surface</tissue>
    </source>
</reference>
<reference evidence="1" key="1">
    <citation type="submission" date="2014-09" db="EMBL/GenBank/DDBJ databases">
        <authorList>
            <person name="Magalhaes I.L.F."/>
            <person name="Oliveira U."/>
            <person name="Santos F.R."/>
            <person name="Vidigal T.H.D.A."/>
            <person name="Brescovit A.D."/>
            <person name="Santos A.J."/>
        </authorList>
    </citation>
    <scope>NUCLEOTIDE SEQUENCE</scope>
    <source>
        <tissue evidence="1">Shoot tissue taken approximately 20 cm above the soil surface</tissue>
    </source>
</reference>
<organism evidence="1">
    <name type="scientific">Arundo donax</name>
    <name type="common">Giant reed</name>
    <name type="synonym">Donax arundinaceus</name>
    <dbReference type="NCBI Taxonomy" id="35708"/>
    <lineage>
        <taxon>Eukaryota</taxon>
        <taxon>Viridiplantae</taxon>
        <taxon>Streptophyta</taxon>
        <taxon>Embryophyta</taxon>
        <taxon>Tracheophyta</taxon>
        <taxon>Spermatophyta</taxon>
        <taxon>Magnoliopsida</taxon>
        <taxon>Liliopsida</taxon>
        <taxon>Poales</taxon>
        <taxon>Poaceae</taxon>
        <taxon>PACMAD clade</taxon>
        <taxon>Arundinoideae</taxon>
        <taxon>Arundineae</taxon>
        <taxon>Arundo</taxon>
    </lineage>
</organism>
<dbReference type="AlphaFoldDB" id="A0A0A8ZX27"/>
<dbReference type="EMBL" id="GBRH01255612">
    <property type="protein sequence ID" value="JAD42283.1"/>
    <property type="molecule type" value="Transcribed_RNA"/>
</dbReference>
<proteinExistence type="predicted"/>
<sequence length="38" mass="4208">MQVSGYGHKKAFTCTKAVTERKCACVRVCIMACTHVDM</sequence>
<accession>A0A0A8ZX27</accession>
<name>A0A0A8ZX27_ARUDO</name>
<protein>
    <submittedName>
        <fullName evidence="1">Uncharacterized protein</fullName>
    </submittedName>
</protein>
<evidence type="ECO:0000313" key="1">
    <source>
        <dbReference type="EMBL" id="JAD42283.1"/>
    </source>
</evidence>